<reference evidence="1 2" key="1">
    <citation type="submission" date="2007-03" db="EMBL/GenBank/DDBJ databases">
        <title>Complete sequence of Desulfotomaculum reducens MI-1.</title>
        <authorList>
            <consortium name="US DOE Joint Genome Institute"/>
            <person name="Copeland A."/>
            <person name="Lucas S."/>
            <person name="Lapidus A."/>
            <person name="Barry K."/>
            <person name="Detter J.C."/>
            <person name="Glavina del Rio T."/>
            <person name="Hammon N."/>
            <person name="Israni S."/>
            <person name="Dalin E."/>
            <person name="Tice H."/>
            <person name="Pitluck S."/>
            <person name="Sims D."/>
            <person name="Brettin T."/>
            <person name="Bruce D."/>
            <person name="Han C."/>
            <person name="Tapia R."/>
            <person name="Schmutz J."/>
            <person name="Larimer F."/>
            <person name="Land M."/>
            <person name="Hauser L."/>
            <person name="Kyrpides N."/>
            <person name="Kim E."/>
            <person name="Tebo B.M."/>
            <person name="Richardson P."/>
        </authorList>
    </citation>
    <scope>NUCLEOTIDE SEQUENCE [LARGE SCALE GENOMIC DNA]</scope>
    <source>
        <strain evidence="1 2">MI-1</strain>
    </source>
</reference>
<sequence length="119" mass="13635">MQYLTQQGLVDLLLKTREEIQKENLVPPSFLGKEEQELLKMVIPMQLGEESASKMMVLVNEIREGKRPPLTEQDRIKLNQQNMEESLINFLTKLSTANEEELATALEMCETIRASRSAN</sequence>
<dbReference type="AlphaFoldDB" id="A4J7N5"/>
<proteinExistence type="predicted"/>
<dbReference type="OrthoDB" id="1786963at2"/>
<name>A4J7N5_DESRM</name>
<dbReference type="EMBL" id="CP000612">
    <property type="protein sequence ID" value="ABO51088.1"/>
    <property type="molecule type" value="Genomic_DNA"/>
</dbReference>
<dbReference type="KEGG" id="drm:Dred_2578"/>
<protein>
    <submittedName>
        <fullName evidence="1">Uncharacterized protein</fullName>
    </submittedName>
</protein>
<accession>A4J7N5</accession>
<evidence type="ECO:0000313" key="1">
    <source>
        <dbReference type="EMBL" id="ABO51088.1"/>
    </source>
</evidence>
<keyword evidence="2" id="KW-1185">Reference proteome</keyword>
<dbReference type="Proteomes" id="UP000001556">
    <property type="component" value="Chromosome"/>
</dbReference>
<dbReference type="RefSeq" id="WP_011878886.1">
    <property type="nucleotide sequence ID" value="NC_009253.1"/>
</dbReference>
<organism evidence="1 2">
    <name type="scientific">Desulforamulus reducens (strain ATCC BAA-1160 / DSM 100696 / MI-1)</name>
    <name type="common">Desulfotomaculum reducens</name>
    <dbReference type="NCBI Taxonomy" id="349161"/>
    <lineage>
        <taxon>Bacteria</taxon>
        <taxon>Bacillati</taxon>
        <taxon>Bacillota</taxon>
        <taxon>Clostridia</taxon>
        <taxon>Eubacteriales</taxon>
        <taxon>Peptococcaceae</taxon>
        <taxon>Desulforamulus</taxon>
    </lineage>
</organism>
<gene>
    <name evidence="1" type="ordered locus">Dred_2578</name>
</gene>
<evidence type="ECO:0000313" key="2">
    <source>
        <dbReference type="Proteomes" id="UP000001556"/>
    </source>
</evidence>
<dbReference type="HOGENOM" id="CLU_2057627_0_0_9"/>